<dbReference type="Proteomes" id="UP000604046">
    <property type="component" value="Unassembled WGS sequence"/>
</dbReference>
<protein>
    <submittedName>
        <fullName evidence="1">Uncharacterized protein</fullName>
    </submittedName>
</protein>
<dbReference type="InterPro" id="IPR036894">
    <property type="entry name" value="YbaB-like_sf"/>
</dbReference>
<dbReference type="Pfam" id="PF02575">
    <property type="entry name" value="YbaB_DNA_bd"/>
    <property type="match status" value="1"/>
</dbReference>
<accession>A0A812R8Y4</accession>
<name>A0A812R8Y4_9DINO</name>
<gene>
    <name evidence="1" type="ORF">SNAT2548_LOCUS23153</name>
</gene>
<dbReference type="GO" id="GO:0003677">
    <property type="term" value="F:DNA binding"/>
    <property type="evidence" value="ECO:0007669"/>
    <property type="project" value="InterPro"/>
</dbReference>
<keyword evidence="2" id="KW-1185">Reference proteome</keyword>
<reference evidence="1" key="1">
    <citation type="submission" date="2021-02" db="EMBL/GenBank/DDBJ databases">
        <authorList>
            <person name="Dougan E. K."/>
            <person name="Rhodes N."/>
            <person name="Thang M."/>
            <person name="Chan C."/>
        </authorList>
    </citation>
    <scope>NUCLEOTIDE SEQUENCE</scope>
</reference>
<dbReference type="AlphaFoldDB" id="A0A812R8Y4"/>
<dbReference type="OrthoDB" id="416915at2759"/>
<dbReference type="InterPro" id="IPR004401">
    <property type="entry name" value="YbaB/EbfC"/>
</dbReference>
<dbReference type="SUPFAM" id="SSF82607">
    <property type="entry name" value="YbaB-like"/>
    <property type="match status" value="1"/>
</dbReference>
<comment type="caution">
    <text evidence="1">The sequence shown here is derived from an EMBL/GenBank/DDBJ whole genome shotgun (WGS) entry which is preliminary data.</text>
</comment>
<proteinExistence type="predicted"/>
<dbReference type="Gene3D" id="3.30.1310.10">
    <property type="entry name" value="Nucleoid-associated protein YbaB-like domain"/>
    <property type="match status" value="1"/>
</dbReference>
<dbReference type="EMBL" id="CAJNDS010002312">
    <property type="protein sequence ID" value="CAE7425470.1"/>
    <property type="molecule type" value="Genomic_DNA"/>
</dbReference>
<organism evidence="1 2">
    <name type="scientific">Symbiodinium natans</name>
    <dbReference type="NCBI Taxonomy" id="878477"/>
    <lineage>
        <taxon>Eukaryota</taxon>
        <taxon>Sar</taxon>
        <taxon>Alveolata</taxon>
        <taxon>Dinophyceae</taxon>
        <taxon>Suessiales</taxon>
        <taxon>Symbiodiniaceae</taxon>
        <taxon>Symbiodinium</taxon>
    </lineage>
</organism>
<evidence type="ECO:0000313" key="1">
    <source>
        <dbReference type="EMBL" id="CAE7425470.1"/>
    </source>
</evidence>
<sequence length="263" mass="28448">MTHLQPSRPRSTSSTFLGNPACSFGMARGGRGLWRLALVSQCTLVAVWQLSASFVQPIASNRRSDSAAMMTIARRAETGESALESSADAPADLVAVWRYIGGYYEVKESDGKLYFHENNLQGELVEQDGWLVAELPPAGTIRLKLGDSGREVLSNFKPADSDKWGDTITALREWESLTSRVETLYSDLDSSEFEGNAMDGEVVVKVNGRQRPTGLALSPKAASAPNLSASIKEAHSSAVGKSMEAMTARLQELYASHFSATRA</sequence>
<evidence type="ECO:0000313" key="2">
    <source>
        <dbReference type="Proteomes" id="UP000604046"/>
    </source>
</evidence>